<dbReference type="PANTHER" id="PTHR43310:SF2">
    <property type="entry name" value="SLC26A_SULP TRANSPORTER DOMAIN-CONTAINING PROTEIN"/>
    <property type="match status" value="1"/>
</dbReference>
<dbReference type="InterPro" id="IPR011547">
    <property type="entry name" value="SLC26A/SulP_dom"/>
</dbReference>
<feature type="domain" description="SLC26A/SulP transporter" evidence="6">
    <location>
        <begin position="64"/>
        <end position="399"/>
    </location>
</feature>
<keyword evidence="4 5" id="KW-0472">Membrane</keyword>
<evidence type="ECO:0000259" key="6">
    <source>
        <dbReference type="Pfam" id="PF00916"/>
    </source>
</evidence>
<name>A0A317CHJ2_9GAMM</name>
<dbReference type="OrthoDB" id="9769739at2"/>
<organism evidence="7 8">
    <name type="scientific">Leucothrix pacifica</name>
    <dbReference type="NCBI Taxonomy" id="1247513"/>
    <lineage>
        <taxon>Bacteria</taxon>
        <taxon>Pseudomonadati</taxon>
        <taxon>Pseudomonadota</taxon>
        <taxon>Gammaproteobacteria</taxon>
        <taxon>Thiotrichales</taxon>
        <taxon>Thiotrichaceae</taxon>
        <taxon>Leucothrix</taxon>
    </lineage>
</organism>
<feature type="transmembrane region" description="Helical" evidence="5">
    <location>
        <begin position="404"/>
        <end position="423"/>
    </location>
</feature>
<dbReference type="GO" id="GO:0016020">
    <property type="term" value="C:membrane"/>
    <property type="evidence" value="ECO:0007669"/>
    <property type="project" value="UniProtKB-SubCell"/>
</dbReference>
<feature type="transmembrane region" description="Helical" evidence="5">
    <location>
        <begin position="154"/>
        <end position="174"/>
    </location>
</feature>
<evidence type="ECO:0000256" key="4">
    <source>
        <dbReference type="ARBA" id="ARBA00023136"/>
    </source>
</evidence>
<comment type="caution">
    <text evidence="7">The sequence shown here is derived from an EMBL/GenBank/DDBJ whole genome shotgun (WGS) entry which is preliminary data.</text>
</comment>
<reference evidence="7 8" key="1">
    <citation type="submission" date="2018-05" db="EMBL/GenBank/DDBJ databases">
        <title>Leucothrix arctica sp. nov., isolated from Arctic seawater.</title>
        <authorList>
            <person name="Choi A."/>
            <person name="Baek K."/>
        </authorList>
    </citation>
    <scope>NUCLEOTIDE SEQUENCE [LARGE SCALE GENOMIC DNA]</scope>
    <source>
        <strain evidence="7 8">JCM 18388</strain>
    </source>
</reference>
<dbReference type="PANTHER" id="PTHR43310">
    <property type="entry name" value="SULFATE TRANSPORTER YBAR-RELATED"/>
    <property type="match status" value="1"/>
</dbReference>
<keyword evidence="3 5" id="KW-1133">Transmembrane helix</keyword>
<evidence type="ECO:0000256" key="1">
    <source>
        <dbReference type="ARBA" id="ARBA00004141"/>
    </source>
</evidence>
<feature type="transmembrane region" description="Helical" evidence="5">
    <location>
        <begin position="218"/>
        <end position="242"/>
    </location>
</feature>
<accession>A0A317CHJ2</accession>
<comment type="subcellular location">
    <subcellularLocation>
        <location evidence="1">Membrane</location>
        <topology evidence="1">Multi-pass membrane protein</topology>
    </subcellularLocation>
</comment>
<dbReference type="Pfam" id="PF00916">
    <property type="entry name" value="Sulfate_transp"/>
    <property type="match status" value="1"/>
</dbReference>
<evidence type="ECO:0000256" key="2">
    <source>
        <dbReference type="ARBA" id="ARBA00022692"/>
    </source>
</evidence>
<dbReference type="RefSeq" id="WP_109837283.1">
    <property type="nucleotide sequence ID" value="NZ_QGKM01000019.1"/>
</dbReference>
<gene>
    <name evidence="7" type="ORF">DKW60_08775</name>
</gene>
<protein>
    <recommendedName>
        <fullName evidence="6">SLC26A/SulP transporter domain-containing protein</fullName>
    </recommendedName>
</protein>
<feature type="transmembrane region" description="Helical" evidence="5">
    <location>
        <begin position="60"/>
        <end position="83"/>
    </location>
</feature>
<dbReference type="Proteomes" id="UP000245539">
    <property type="component" value="Unassembled WGS sequence"/>
</dbReference>
<dbReference type="AlphaFoldDB" id="A0A317CHJ2"/>
<evidence type="ECO:0000313" key="8">
    <source>
        <dbReference type="Proteomes" id="UP000245539"/>
    </source>
</evidence>
<feature type="transmembrane region" description="Helical" evidence="5">
    <location>
        <begin position="122"/>
        <end position="142"/>
    </location>
</feature>
<evidence type="ECO:0000256" key="3">
    <source>
        <dbReference type="ARBA" id="ARBA00022989"/>
    </source>
</evidence>
<keyword evidence="2 5" id="KW-0812">Transmembrane</keyword>
<dbReference type="EMBL" id="QGKM01000019">
    <property type="protein sequence ID" value="PWQ98024.1"/>
    <property type="molecule type" value="Genomic_DNA"/>
</dbReference>
<sequence>MDTITRSKPQPLPASLTTKTKTAKPSKLLDSVCNSVTISLIEAPWWIAMLTLVFAGPLQAYLGLGSVYLIAGSVISMTIVAYFSSWKGAIWIPQDVPTAMLVLISGKMLAEMPGSVSMDSKFATVIVSFAIASMLTGLGMYLAGSLKLGKFVNLLPMPVVAGFLGGTGCLLLLGGIKSATGDLASGDLLATDAVIRWLPCVALALFIYVAGRRIKHSLLIPASMLAASLLLFAISGLMGVSVGELMAEGWLFNAAVVADDFSLLKPKQLHGIQWSVIFSQSHHLLILVIASVISMLLNNSGFELFVGRKLDHDKDLRTTGIANLLAGMVGGWPGYMSPAWSSLNTKQGRQLPLTGILVAVLSGLILWFAADFLAYIPRFVVGSAVAYVGVSFLFDWVVFPVKRLSWKAFSVVVCVMVGVVVLGV</sequence>
<proteinExistence type="predicted"/>
<feature type="transmembrane region" description="Helical" evidence="5">
    <location>
        <begin position="379"/>
        <end position="398"/>
    </location>
</feature>
<feature type="transmembrane region" description="Helical" evidence="5">
    <location>
        <begin position="284"/>
        <end position="306"/>
    </location>
</feature>
<dbReference type="InterPro" id="IPR052706">
    <property type="entry name" value="Membrane-Transporter-like"/>
</dbReference>
<feature type="transmembrane region" description="Helical" evidence="5">
    <location>
        <begin position="318"/>
        <end position="335"/>
    </location>
</feature>
<feature type="transmembrane region" description="Helical" evidence="5">
    <location>
        <begin position="355"/>
        <end position="374"/>
    </location>
</feature>
<evidence type="ECO:0000256" key="5">
    <source>
        <dbReference type="SAM" id="Phobius"/>
    </source>
</evidence>
<feature type="transmembrane region" description="Helical" evidence="5">
    <location>
        <begin position="194"/>
        <end position="211"/>
    </location>
</feature>
<evidence type="ECO:0000313" key="7">
    <source>
        <dbReference type="EMBL" id="PWQ98024.1"/>
    </source>
</evidence>
<keyword evidence="8" id="KW-1185">Reference proteome</keyword>